<name>A0ABR9DSN6_9MICO</name>
<accession>A0ABR9DSN6</accession>
<gene>
    <name evidence="1" type="ORF">IGS67_11765</name>
</gene>
<dbReference type="RefSeq" id="WP_192281288.1">
    <property type="nucleotide sequence ID" value="NZ_JACZDF010000007.1"/>
</dbReference>
<organism evidence="1 2">
    <name type="scientific">Flavimobilis rhizosphaerae</name>
    <dbReference type="NCBI Taxonomy" id="2775421"/>
    <lineage>
        <taxon>Bacteria</taxon>
        <taxon>Bacillati</taxon>
        <taxon>Actinomycetota</taxon>
        <taxon>Actinomycetes</taxon>
        <taxon>Micrococcales</taxon>
        <taxon>Jonesiaceae</taxon>
        <taxon>Flavimobilis</taxon>
    </lineage>
</organism>
<protein>
    <submittedName>
        <fullName evidence="1">Uncharacterized protein</fullName>
    </submittedName>
</protein>
<dbReference type="Proteomes" id="UP000642107">
    <property type="component" value="Unassembled WGS sequence"/>
</dbReference>
<sequence>MTVVLLVCVVGLAVSLRRSRRAAVAQAIAAAQERQALSDGHAMQIQWRDTEHAGRLAVAEGQTADAEKLVSKYRASMRKAGIGWDARSRELLLEACAALDLDGVLLTNVGTASRLGDSQVQAASAT</sequence>
<keyword evidence="2" id="KW-1185">Reference proteome</keyword>
<evidence type="ECO:0000313" key="2">
    <source>
        <dbReference type="Proteomes" id="UP000642107"/>
    </source>
</evidence>
<evidence type="ECO:0000313" key="1">
    <source>
        <dbReference type="EMBL" id="MBD9700159.1"/>
    </source>
</evidence>
<reference evidence="1 2" key="1">
    <citation type="submission" date="2020-09" db="EMBL/GenBank/DDBJ databases">
        <title>Flavimobilis rhizosphaerae sp. nov., isolated from rhizosphere soil of Spartina alterniflora.</title>
        <authorList>
            <person name="Hanqin C."/>
        </authorList>
    </citation>
    <scope>NUCLEOTIDE SEQUENCE [LARGE SCALE GENOMIC DNA]</scope>
    <source>
        <strain evidence="1 2">GY 10621</strain>
    </source>
</reference>
<dbReference type="EMBL" id="JACZDF010000007">
    <property type="protein sequence ID" value="MBD9700159.1"/>
    <property type="molecule type" value="Genomic_DNA"/>
</dbReference>
<comment type="caution">
    <text evidence="1">The sequence shown here is derived from an EMBL/GenBank/DDBJ whole genome shotgun (WGS) entry which is preliminary data.</text>
</comment>
<proteinExistence type="predicted"/>